<dbReference type="RefSeq" id="WP_346043653.1">
    <property type="nucleotide sequence ID" value="NZ_BAAACP010000005.1"/>
</dbReference>
<accession>A0ABN1M1K5</accession>
<protein>
    <recommendedName>
        <fullName evidence="3">DUF2284 domain-containing protein</fullName>
    </recommendedName>
</protein>
<sequence>MITLNINKDSNDIILKANICKNEVLSKYMDFNYFTELCKSGCPHYNLNYTCPPNSPKFDDYTKNFKYSLVIALYINLDEDKTIDTLHSYLRKALSDILIPLEKEFNGLLTDGGRCKYCKKCTYINNLPCRYPEKIRFSMEAMGIDLNKVCKDILDHSIVWDEGSENKYCTVIGSINFNEDINENEFKKAILKLL</sequence>
<keyword evidence="2" id="KW-1185">Reference proteome</keyword>
<evidence type="ECO:0000313" key="1">
    <source>
        <dbReference type="EMBL" id="GAA0863129.1"/>
    </source>
</evidence>
<dbReference type="EMBL" id="BAAACP010000005">
    <property type="protein sequence ID" value="GAA0863129.1"/>
    <property type="molecule type" value="Genomic_DNA"/>
</dbReference>
<proteinExistence type="predicted"/>
<comment type="caution">
    <text evidence="1">The sequence shown here is derived from an EMBL/GenBank/DDBJ whole genome shotgun (WGS) entry which is preliminary data.</text>
</comment>
<gene>
    <name evidence="1" type="ORF">GCM10008917_11260</name>
</gene>
<dbReference type="Proteomes" id="UP001400965">
    <property type="component" value="Unassembled WGS sequence"/>
</dbReference>
<evidence type="ECO:0000313" key="2">
    <source>
        <dbReference type="Proteomes" id="UP001400965"/>
    </source>
</evidence>
<dbReference type="Pfam" id="PF10050">
    <property type="entry name" value="DUF2284"/>
    <property type="match status" value="1"/>
</dbReference>
<dbReference type="InterPro" id="IPR019271">
    <property type="entry name" value="DUF2284_metal-binding"/>
</dbReference>
<organism evidence="1 2">
    <name type="scientific">Paraclostridium tenue</name>
    <dbReference type="NCBI Taxonomy" id="1737"/>
    <lineage>
        <taxon>Bacteria</taxon>
        <taxon>Bacillati</taxon>
        <taxon>Bacillota</taxon>
        <taxon>Clostridia</taxon>
        <taxon>Peptostreptococcales</taxon>
        <taxon>Peptostreptococcaceae</taxon>
        <taxon>Paraclostridium</taxon>
    </lineage>
</organism>
<evidence type="ECO:0008006" key="3">
    <source>
        <dbReference type="Google" id="ProtNLM"/>
    </source>
</evidence>
<reference evidence="1 2" key="1">
    <citation type="journal article" date="2019" name="Int. J. Syst. Evol. Microbiol.">
        <title>The Global Catalogue of Microorganisms (GCM) 10K type strain sequencing project: providing services to taxonomists for standard genome sequencing and annotation.</title>
        <authorList>
            <consortium name="The Broad Institute Genomics Platform"/>
            <consortium name="The Broad Institute Genome Sequencing Center for Infectious Disease"/>
            <person name="Wu L."/>
            <person name="Ma J."/>
        </authorList>
    </citation>
    <scope>NUCLEOTIDE SEQUENCE [LARGE SCALE GENOMIC DNA]</scope>
    <source>
        <strain evidence="1 2">JCM 6486</strain>
    </source>
</reference>
<name>A0ABN1M1K5_9FIRM</name>